<organism evidence="1">
    <name type="scientific">uncultured Gemmatimonadaceae bacterium</name>
    <dbReference type="NCBI Taxonomy" id="246130"/>
    <lineage>
        <taxon>Bacteria</taxon>
        <taxon>Pseudomonadati</taxon>
        <taxon>Gemmatimonadota</taxon>
        <taxon>Gemmatimonadia</taxon>
        <taxon>Gemmatimonadales</taxon>
        <taxon>Gemmatimonadaceae</taxon>
        <taxon>environmental samples</taxon>
    </lineage>
</organism>
<evidence type="ECO:0000313" key="1">
    <source>
        <dbReference type="EMBL" id="CAA9330469.1"/>
    </source>
</evidence>
<dbReference type="AlphaFoldDB" id="A0A6J4LDP9"/>
<accession>A0A6J4LDP9</accession>
<dbReference type="EMBL" id="CADCTX010000582">
    <property type="protein sequence ID" value="CAA9330469.1"/>
    <property type="molecule type" value="Genomic_DNA"/>
</dbReference>
<sequence length="92" mass="9774">MLNGQTTLAARVTGLTPDATHPWSGQEGRCNTVGPQVGEASAYGPLLVNNQGVAEGTARLPALDIARKYRIRLFLSPTNSTSEVVCADLNHR</sequence>
<gene>
    <name evidence="1" type="ORF">AVDCRST_MAG40-1879</name>
</gene>
<proteinExistence type="predicted"/>
<name>A0A6J4LDP9_9BACT</name>
<reference evidence="1" key="1">
    <citation type="submission" date="2020-02" db="EMBL/GenBank/DDBJ databases">
        <authorList>
            <person name="Meier V. D."/>
        </authorList>
    </citation>
    <scope>NUCLEOTIDE SEQUENCE</scope>
    <source>
        <strain evidence="1">AVDCRST_MAG40</strain>
    </source>
</reference>
<protein>
    <submittedName>
        <fullName evidence="1">Uncharacterized protein</fullName>
    </submittedName>
</protein>